<organism evidence="1 2">
    <name type="scientific">Parafrankia colletiae</name>
    <dbReference type="NCBI Taxonomy" id="573497"/>
    <lineage>
        <taxon>Bacteria</taxon>
        <taxon>Bacillati</taxon>
        <taxon>Actinomycetota</taxon>
        <taxon>Actinomycetes</taxon>
        <taxon>Frankiales</taxon>
        <taxon>Frankiaceae</taxon>
        <taxon>Parafrankia</taxon>
    </lineage>
</organism>
<gene>
    <name evidence="1" type="ORF">CC117_31605</name>
</gene>
<evidence type="ECO:0000313" key="1">
    <source>
        <dbReference type="EMBL" id="OHV26412.1"/>
    </source>
</evidence>
<reference evidence="2" key="1">
    <citation type="submission" date="2016-07" db="EMBL/GenBank/DDBJ databases">
        <title>Sequence Frankia sp. strain CcI1.17.</title>
        <authorList>
            <person name="Ghodhbane-Gtari F."/>
            <person name="Swanson E."/>
            <person name="Gueddou A."/>
            <person name="Morris K."/>
            <person name="Hezbri K."/>
            <person name="Ktari A."/>
            <person name="Nouioui I."/>
            <person name="Abebe-Akele F."/>
            <person name="Simpson S."/>
            <person name="Thomas K."/>
            <person name="Gtari M."/>
            <person name="Tisa L.S."/>
            <person name="Hurst S."/>
        </authorList>
    </citation>
    <scope>NUCLEOTIDE SEQUENCE [LARGE SCALE GENOMIC DNA]</scope>
    <source>
        <strain evidence="2">Cc1.17</strain>
    </source>
</reference>
<name>A0A1S1PZZ3_9ACTN</name>
<comment type="caution">
    <text evidence="1">The sequence shown here is derived from an EMBL/GenBank/DDBJ whole genome shotgun (WGS) entry which is preliminary data.</text>
</comment>
<keyword evidence="2" id="KW-1185">Reference proteome</keyword>
<protein>
    <submittedName>
        <fullName evidence="1">Uncharacterized protein</fullName>
    </submittedName>
</protein>
<proteinExistence type="predicted"/>
<dbReference type="RefSeq" id="WP_071092520.1">
    <property type="nucleotide sequence ID" value="NZ_MBLM01000195.1"/>
</dbReference>
<dbReference type="AlphaFoldDB" id="A0A1S1PZZ3"/>
<accession>A0A1S1PZZ3</accession>
<dbReference type="EMBL" id="MBLM01000195">
    <property type="protein sequence ID" value="OHV26412.1"/>
    <property type="molecule type" value="Genomic_DNA"/>
</dbReference>
<sequence length="163" mass="17469">MLRSPEAEVLHASSDRVTFYDNQLGTFCANWAAVSLLDKLLDLDNPDLWGLEEADFACAAERPRFSDALTRFPAAAAFVAAAGRCSSARTRRAAVVLPDEGSGREATDWLDTHAGAAHAPKAGGAYALPDAVKQQHVGVRNAWTAPPSAELEQFVARCSSSRR</sequence>
<evidence type="ECO:0000313" key="2">
    <source>
        <dbReference type="Proteomes" id="UP000179627"/>
    </source>
</evidence>
<dbReference type="Proteomes" id="UP000179627">
    <property type="component" value="Unassembled WGS sequence"/>
</dbReference>